<dbReference type="EMBL" id="JAMPKM010000059">
    <property type="protein sequence ID" value="MEP0821019.1"/>
    <property type="molecule type" value="Genomic_DNA"/>
</dbReference>
<name>A0ABV0JGV1_9CYAN</name>
<accession>A0ABV0JGV1</accession>
<organism evidence="1 2">
    <name type="scientific">Trichocoleus desertorum GB2-A4</name>
    <dbReference type="NCBI Taxonomy" id="2933944"/>
    <lineage>
        <taxon>Bacteria</taxon>
        <taxon>Bacillati</taxon>
        <taxon>Cyanobacteriota</taxon>
        <taxon>Cyanophyceae</taxon>
        <taxon>Leptolyngbyales</taxon>
        <taxon>Trichocoleusaceae</taxon>
        <taxon>Trichocoleus</taxon>
    </lineage>
</organism>
<proteinExistence type="predicted"/>
<comment type="caution">
    <text evidence="1">The sequence shown here is derived from an EMBL/GenBank/DDBJ whole genome shotgun (WGS) entry which is preliminary data.</text>
</comment>
<evidence type="ECO:0000313" key="2">
    <source>
        <dbReference type="Proteomes" id="UP001464891"/>
    </source>
</evidence>
<sequence>MASSTPGSNGNHKPILTGNTVLDKLLNQLEEGDRGFKFLRWTELNLFRSEYGAHIMLTTWIVQTNVEPESTSPILL</sequence>
<evidence type="ECO:0000313" key="1">
    <source>
        <dbReference type="EMBL" id="MEP0821019.1"/>
    </source>
</evidence>
<reference evidence="1 2" key="1">
    <citation type="submission" date="2022-04" db="EMBL/GenBank/DDBJ databases">
        <title>Positive selection, recombination, and allopatry shape intraspecific diversity of widespread and dominant cyanobacteria.</title>
        <authorList>
            <person name="Wei J."/>
            <person name="Shu W."/>
            <person name="Hu C."/>
        </authorList>
    </citation>
    <scope>NUCLEOTIDE SEQUENCE [LARGE SCALE GENOMIC DNA]</scope>
    <source>
        <strain evidence="1 2">GB2-A4</strain>
    </source>
</reference>
<dbReference type="RefSeq" id="WP_190442386.1">
    <property type="nucleotide sequence ID" value="NZ_JAMPKM010000059.1"/>
</dbReference>
<gene>
    <name evidence="1" type="ORF">NC998_28635</name>
</gene>
<keyword evidence="2" id="KW-1185">Reference proteome</keyword>
<protein>
    <submittedName>
        <fullName evidence="1">Uncharacterized protein</fullName>
    </submittedName>
</protein>
<dbReference type="Proteomes" id="UP001464891">
    <property type="component" value="Unassembled WGS sequence"/>
</dbReference>